<dbReference type="Pfam" id="PF03732">
    <property type="entry name" value="Retrotrans_gag"/>
    <property type="match status" value="1"/>
</dbReference>
<comment type="caution">
    <text evidence="3">The sequence shown here is derived from an EMBL/GenBank/DDBJ whole genome shotgun (WGS) entry which is preliminary data.</text>
</comment>
<reference evidence="3" key="1">
    <citation type="journal article" date="2019" name="Sci. Rep.">
        <title>Draft genome of Tanacetum cinerariifolium, the natural source of mosquito coil.</title>
        <authorList>
            <person name="Yamashiro T."/>
            <person name="Shiraishi A."/>
            <person name="Satake H."/>
            <person name="Nakayama K."/>
        </authorList>
    </citation>
    <scope>NUCLEOTIDE SEQUENCE</scope>
</reference>
<evidence type="ECO:0000313" key="3">
    <source>
        <dbReference type="EMBL" id="GFC72549.1"/>
    </source>
</evidence>
<sequence length="231" mass="26770">RAVGQDVAYAMLWTTLKRMITSKYCPRGEIRKLESEFWNLKVKGLDLLNYNHRFQELALTCERMFPEEAKKVERYIGSLLGMIHGSVKASKPQSMHEEIKFATKMMDKKMLTHVERQAEHKRKLDDTSRNNQHQQQPFKRNNMAWAYTARPGDKKPYGGIKPLCPKCNYHHDGPCTWKCTNCRKTDHWAVIVKVDMLPTTTTTRGPKGKMQGVSLVLNVEFKDTIRITAQS</sequence>
<accession>A0A699QNM0</accession>
<feature type="region of interest" description="Disordered" evidence="1">
    <location>
        <begin position="114"/>
        <end position="137"/>
    </location>
</feature>
<dbReference type="EMBL" id="BKCJ011038392">
    <property type="protein sequence ID" value="GFC72549.1"/>
    <property type="molecule type" value="Genomic_DNA"/>
</dbReference>
<feature type="non-terminal residue" evidence="3">
    <location>
        <position position="1"/>
    </location>
</feature>
<dbReference type="InterPro" id="IPR005162">
    <property type="entry name" value="Retrotrans_gag_dom"/>
</dbReference>
<name>A0A699QNM0_TANCI</name>
<dbReference type="AlphaFoldDB" id="A0A699QNM0"/>
<protein>
    <recommendedName>
        <fullName evidence="2">Retrotransposon gag domain-containing protein</fullName>
    </recommendedName>
</protein>
<evidence type="ECO:0000259" key="2">
    <source>
        <dbReference type="Pfam" id="PF03732"/>
    </source>
</evidence>
<gene>
    <name evidence="3" type="ORF">Tci_844519</name>
</gene>
<evidence type="ECO:0000256" key="1">
    <source>
        <dbReference type="SAM" id="MobiDB-lite"/>
    </source>
</evidence>
<proteinExistence type="predicted"/>
<feature type="domain" description="Retrotransposon gag" evidence="2">
    <location>
        <begin position="11"/>
        <end position="77"/>
    </location>
</feature>
<feature type="compositionally biased region" description="Basic and acidic residues" evidence="1">
    <location>
        <begin position="114"/>
        <end position="128"/>
    </location>
</feature>
<organism evidence="3">
    <name type="scientific">Tanacetum cinerariifolium</name>
    <name type="common">Dalmatian daisy</name>
    <name type="synonym">Chrysanthemum cinerariifolium</name>
    <dbReference type="NCBI Taxonomy" id="118510"/>
    <lineage>
        <taxon>Eukaryota</taxon>
        <taxon>Viridiplantae</taxon>
        <taxon>Streptophyta</taxon>
        <taxon>Embryophyta</taxon>
        <taxon>Tracheophyta</taxon>
        <taxon>Spermatophyta</taxon>
        <taxon>Magnoliopsida</taxon>
        <taxon>eudicotyledons</taxon>
        <taxon>Gunneridae</taxon>
        <taxon>Pentapetalae</taxon>
        <taxon>asterids</taxon>
        <taxon>campanulids</taxon>
        <taxon>Asterales</taxon>
        <taxon>Asteraceae</taxon>
        <taxon>Asteroideae</taxon>
        <taxon>Anthemideae</taxon>
        <taxon>Anthemidinae</taxon>
        <taxon>Tanacetum</taxon>
    </lineage>
</organism>